<dbReference type="Pfam" id="PF03713">
    <property type="entry name" value="DUF305"/>
    <property type="match status" value="1"/>
</dbReference>
<evidence type="ECO:0000256" key="2">
    <source>
        <dbReference type="SAM" id="SignalP"/>
    </source>
</evidence>
<feature type="signal peptide" evidence="2">
    <location>
        <begin position="1"/>
        <end position="23"/>
    </location>
</feature>
<gene>
    <name evidence="4" type="ORF">L1785_08285</name>
</gene>
<dbReference type="RefSeq" id="WP_236088739.1">
    <property type="nucleotide sequence ID" value="NZ_JAKGSG010000025.1"/>
</dbReference>
<dbReference type="AlphaFoldDB" id="A0AA41U8Y5"/>
<feature type="region of interest" description="Disordered" evidence="1">
    <location>
        <begin position="27"/>
        <end position="48"/>
    </location>
</feature>
<dbReference type="Gene3D" id="1.20.1260.10">
    <property type="match status" value="1"/>
</dbReference>
<dbReference type="PANTHER" id="PTHR36933:SF1">
    <property type="entry name" value="SLL0788 PROTEIN"/>
    <property type="match status" value="1"/>
</dbReference>
<comment type="caution">
    <text evidence="4">The sequence shown here is derived from an EMBL/GenBank/DDBJ whole genome shotgun (WGS) entry which is preliminary data.</text>
</comment>
<feature type="compositionally biased region" description="Low complexity" evidence="1">
    <location>
        <begin position="27"/>
        <end position="44"/>
    </location>
</feature>
<keyword evidence="5" id="KW-1185">Reference proteome</keyword>
<organism evidence="4 5">
    <name type="scientific">Antribacter soli</name>
    <dbReference type="NCBI Taxonomy" id="2910976"/>
    <lineage>
        <taxon>Bacteria</taxon>
        <taxon>Bacillati</taxon>
        <taxon>Actinomycetota</taxon>
        <taxon>Actinomycetes</taxon>
        <taxon>Micrococcales</taxon>
        <taxon>Promicromonosporaceae</taxon>
        <taxon>Antribacter</taxon>
    </lineage>
</organism>
<evidence type="ECO:0000259" key="3">
    <source>
        <dbReference type="Pfam" id="PF03713"/>
    </source>
</evidence>
<proteinExistence type="predicted"/>
<dbReference type="InterPro" id="IPR012347">
    <property type="entry name" value="Ferritin-like"/>
</dbReference>
<evidence type="ECO:0000313" key="5">
    <source>
        <dbReference type="Proteomes" id="UP001165405"/>
    </source>
</evidence>
<feature type="chain" id="PRO_5041333609" evidence="2">
    <location>
        <begin position="24"/>
        <end position="203"/>
    </location>
</feature>
<name>A0AA41U8Y5_9MICO</name>
<dbReference type="PROSITE" id="PS51257">
    <property type="entry name" value="PROKAR_LIPOPROTEIN"/>
    <property type="match status" value="1"/>
</dbReference>
<dbReference type="PANTHER" id="PTHR36933">
    <property type="entry name" value="SLL0788 PROTEIN"/>
    <property type="match status" value="1"/>
</dbReference>
<dbReference type="EMBL" id="JAKGSG010000025">
    <property type="protein sequence ID" value="MCF4120977.1"/>
    <property type="molecule type" value="Genomic_DNA"/>
</dbReference>
<sequence>MTLTLRRTLRATTAAIALAVALAACSGTEDPAGGDAEAGTTAAGSEHNDADTGFAQMMIIHHEGAVEMAGLAAEKSSTPEIKDLAERIAGAQQPEIDLMTGWLTSWGEDLEGMDHSGMDMGGMDMDGMDQAEAMAMLGGLSGAEFDEHFLHLMTAHHQGAIEMSQAEIEDGVNEEATTLAQTIIDAQTQEINEMAELAGSPVG</sequence>
<feature type="domain" description="DUF305" evidence="3">
    <location>
        <begin position="51"/>
        <end position="197"/>
    </location>
</feature>
<evidence type="ECO:0000313" key="4">
    <source>
        <dbReference type="EMBL" id="MCF4120977.1"/>
    </source>
</evidence>
<keyword evidence="2" id="KW-0732">Signal</keyword>
<protein>
    <submittedName>
        <fullName evidence="4">DUF305 domain-containing protein</fullName>
    </submittedName>
</protein>
<evidence type="ECO:0000256" key="1">
    <source>
        <dbReference type="SAM" id="MobiDB-lite"/>
    </source>
</evidence>
<dbReference type="Proteomes" id="UP001165405">
    <property type="component" value="Unassembled WGS sequence"/>
</dbReference>
<dbReference type="InterPro" id="IPR005183">
    <property type="entry name" value="DUF305_CopM-like"/>
</dbReference>
<reference evidence="4" key="1">
    <citation type="submission" date="2022-01" db="EMBL/GenBank/DDBJ databases">
        <title>Antribacter sp. nov., isolated from Guizhou of China.</title>
        <authorList>
            <person name="Chengliang C."/>
            <person name="Ya Z."/>
        </authorList>
    </citation>
    <scope>NUCLEOTIDE SEQUENCE</scope>
    <source>
        <strain evidence="4">KLBMP 9083</strain>
    </source>
</reference>
<accession>A0AA41U8Y5</accession>